<reference evidence="3 4" key="1">
    <citation type="journal article" date="2015" name="Genome Biol. Evol.">
        <title>Comparative Genomics of a Bacterivorous Green Alga Reveals Evolutionary Causalities and Consequences of Phago-Mixotrophic Mode of Nutrition.</title>
        <authorList>
            <person name="Burns J.A."/>
            <person name="Paasch A."/>
            <person name="Narechania A."/>
            <person name="Kim E."/>
        </authorList>
    </citation>
    <scope>NUCLEOTIDE SEQUENCE [LARGE SCALE GENOMIC DNA]</scope>
    <source>
        <strain evidence="3 4">PLY_AMNH</strain>
    </source>
</reference>
<evidence type="ECO:0000256" key="1">
    <source>
        <dbReference type="SAM" id="Coils"/>
    </source>
</evidence>
<name>A0AAE0BS39_9CHLO</name>
<feature type="compositionally biased region" description="Basic and acidic residues" evidence="2">
    <location>
        <begin position="324"/>
        <end position="337"/>
    </location>
</feature>
<dbReference type="EMBL" id="LGRX02033338">
    <property type="protein sequence ID" value="KAK3241682.1"/>
    <property type="molecule type" value="Genomic_DNA"/>
</dbReference>
<sequence length="622" mass="72102">MGDVEIQNELQELRNVVDHLKSLKNDNERLKTNFDNLKNMHLNVSENYQQLQEKYTKLYDERVSVENHYQQLCQSWRDELERKQKDFEEAKSQIMQPRELDLLRLRLMEELEAPQREKCQTLEKEAEAASQKYAEARREQELLRTDVQSMAAKHANEVAYLKTENESALSRLSGQVERLQAALSLEESNGARVRQLQKEASSAGTLAKRLQDEVEDLRNNRERATVDRQRLVADYEQQLRNLEAEKDSSARQLEVSVRKVLHLEGELQQATRGNDELHQQMLQLENARNALSLQVAEAIKKHDGEREGWQKQKLSLERQIEESKQKLEESTFEKERALAQSAATHADDMSHKETQAKLQLAQAEDQAQVVRNRLEAEVAEARKTAESAQRQQDEAHKKSTEQMTALQQEAAGLREEGSEKHKALTEMQSKHAQLKDEMSELRTTSALQQKESEAVKEKLESETSAREAAQAQLEAVRTTHTQVGMQLDHARLEINDLKENQEKQLSDSHKMLDSLKSQWELEKAVLQRQSVQLKQQFNEKHSKVIKTAKQKLHGYQKKLAHASKYKARAQDYERMVYELQHKVEKSRPKEEDEDMSKYATQLAAFKERQSKFLMAAHSTNID</sequence>
<feature type="region of interest" description="Disordered" evidence="2">
    <location>
        <begin position="324"/>
        <end position="360"/>
    </location>
</feature>
<protein>
    <submittedName>
        <fullName evidence="3">Uncharacterized protein</fullName>
    </submittedName>
</protein>
<dbReference type="AlphaFoldDB" id="A0AAE0BS39"/>
<feature type="coiled-coil region" evidence="1">
    <location>
        <begin position="6"/>
        <end position="93"/>
    </location>
</feature>
<evidence type="ECO:0000313" key="3">
    <source>
        <dbReference type="EMBL" id="KAK3241682.1"/>
    </source>
</evidence>
<keyword evidence="4" id="KW-1185">Reference proteome</keyword>
<feature type="compositionally biased region" description="Basic and acidic residues" evidence="2">
    <location>
        <begin position="345"/>
        <end position="355"/>
    </location>
</feature>
<feature type="compositionally biased region" description="Basic and acidic residues" evidence="2">
    <location>
        <begin position="450"/>
        <end position="465"/>
    </location>
</feature>
<feature type="region of interest" description="Disordered" evidence="2">
    <location>
        <begin position="380"/>
        <end position="467"/>
    </location>
</feature>
<feature type="compositionally biased region" description="Basic and acidic residues" evidence="2">
    <location>
        <begin position="380"/>
        <end position="400"/>
    </location>
</feature>
<accession>A0AAE0BS39</accession>
<evidence type="ECO:0000313" key="4">
    <source>
        <dbReference type="Proteomes" id="UP001190700"/>
    </source>
</evidence>
<proteinExistence type="predicted"/>
<evidence type="ECO:0000256" key="2">
    <source>
        <dbReference type="SAM" id="MobiDB-lite"/>
    </source>
</evidence>
<gene>
    <name evidence="3" type="ORF">CYMTET_48579</name>
</gene>
<feature type="compositionally biased region" description="Basic and acidic residues" evidence="2">
    <location>
        <begin position="412"/>
        <end position="424"/>
    </location>
</feature>
<comment type="caution">
    <text evidence="3">The sequence shown here is derived from an EMBL/GenBank/DDBJ whole genome shotgun (WGS) entry which is preliminary data.</text>
</comment>
<keyword evidence="1" id="KW-0175">Coiled coil</keyword>
<organism evidence="3 4">
    <name type="scientific">Cymbomonas tetramitiformis</name>
    <dbReference type="NCBI Taxonomy" id="36881"/>
    <lineage>
        <taxon>Eukaryota</taxon>
        <taxon>Viridiplantae</taxon>
        <taxon>Chlorophyta</taxon>
        <taxon>Pyramimonadophyceae</taxon>
        <taxon>Pyramimonadales</taxon>
        <taxon>Pyramimonadaceae</taxon>
        <taxon>Cymbomonas</taxon>
    </lineage>
</organism>
<dbReference type="Proteomes" id="UP001190700">
    <property type="component" value="Unassembled WGS sequence"/>
</dbReference>